<dbReference type="InterPro" id="IPR025194">
    <property type="entry name" value="RodZ-like_C"/>
</dbReference>
<evidence type="ECO:0000256" key="2">
    <source>
        <dbReference type="SAM" id="Phobius"/>
    </source>
</evidence>
<sequence>MKTETYPEEANLTAGQILRQAREKLELSQQTVADRLCLKVSTVRDIEEDNVPANIVPTFFRGYIRAYAKLVQVPESELLTKLDAQMPNKAVKTSPMQSFSAQKIRKKRDGWLMKVTWFVIIILLGMTGLWWWQNYKAQQKELASMTEQTEAQLQAGNALSSANSAPASAPSSTGKNTLVPSNDAATNSNVPSSSSASAPVATESKIVPLPGNQPAVNNVSGNTVSDSITSGNTVATNNVASTKQSISTNQDIEHAVSATGTASNSVASSPSTDMSRISAVNSNELVINFTGECWLDIKDAKGKKLFSGTKNRGDSLKLSGTLPYSLHIGAPAQVNIEFQGNHVDLDEFIKKGSAARLTLP</sequence>
<dbReference type="InterPro" id="IPR001387">
    <property type="entry name" value="Cro/C1-type_HTH"/>
</dbReference>
<dbReference type="InterPro" id="IPR010982">
    <property type="entry name" value="Lambda_DNA-bd_dom_sf"/>
</dbReference>
<keyword evidence="5" id="KW-1185">Reference proteome</keyword>
<evidence type="ECO:0000313" key="4">
    <source>
        <dbReference type="EMBL" id="REF27569.1"/>
    </source>
</evidence>
<comment type="caution">
    <text evidence="4">The sequence shown here is derived from an EMBL/GenBank/DDBJ whole genome shotgun (WGS) entry which is preliminary data.</text>
</comment>
<dbReference type="EMBL" id="QTUB01000001">
    <property type="protein sequence ID" value="REF27569.1"/>
    <property type="molecule type" value="Genomic_DNA"/>
</dbReference>
<feature type="compositionally biased region" description="Polar residues" evidence="1">
    <location>
        <begin position="214"/>
        <end position="229"/>
    </location>
</feature>
<name>A0A3D9UDV2_9GAMM</name>
<feature type="compositionally biased region" description="Low complexity" evidence="1">
    <location>
        <begin position="158"/>
        <end position="172"/>
    </location>
</feature>
<evidence type="ECO:0000256" key="1">
    <source>
        <dbReference type="SAM" id="MobiDB-lite"/>
    </source>
</evidence>
<feature type="transmembrane region" description="Helical" evidence="2">
    <location>
        <begin position="111"/>
        <end position="132"/>
    </location>
</feature>
<dbReference type="PANTHER" id="PTHR34475">
    <property type="match status" value="1"/>
</dbReference>
<feature type="region of interest" description="Disordered" evidence="1">
    <location>
        <begin position="158"/>
        <end position="229"/>
    </location>
</feature>
<feature type="domain" description="HTH cro/C1-type" evidence="3">
    <location>
        <begin position="18"/>
        <end position="47"/>
    </location>
</feature>
<evidence type="ECO:0000259" key="3">
    <source>
        <dbReference type="PROSITE" id="PS50943"/>
    </source>
</evidence>
<feature type="compositionally biased region" description="Low complexity" evidence="1">
    <location>
        <begin position="184"/>
        <end position="202"/>
    </location>
</feature>
<reference evidence="4 5" key="1">
    <citation type="submission" date="2018-08" db="EMBL/GenBank/DDBJ databases">
        <title>Genomic Encyclopedia of Archaeal and Bacterial Type Strains, Phase II (KMG-II): from individual species to whole genera.</title>
        <authorList>
            <person name="Goeker M."/>
        </authorList>
    </citation>
    <scope>NUCLEOTIDE SEQUENCE [LARGE SCALE GENOMIC DNA]</scope>
    <source>
        <strain evidence="4 5">DSM 17905</strain>
    </source>
</reference>
<evidence type="ECO:0000313" key="5">
    <source>
        <dbReference type="Proteomes" id="UP000256294"/>
    </source>
</evidence>
<gene>
    <name evidence="4" type="ORF">BDD26_2358</name>
</gene>
<dbReference type="Pfam" id="PF13464">
    <property type="entry name" value="RodZ_C"/>
    <property type="match status" value="1"/>
</dbReference>
<keyword evidence="2" id="KW-1133">Transmembrane helix</keyword>
<accession>A0A3D9UDV2</accession>
<dbReference type="SUPFAM" id="SSF47413">
    <property type="entry name" value="lambda repressor-like DNA-binding domains"/>
    <property type="match status" value="1"/>
</dbReference>
<keyword evidence="2" id="KW-0472">Membrane</keyword>
<dbReference type="InterPro" id="IPR050400">
    <property type="entry name" value="Bact_Cytoskel_RodZ"/>
</dbReference>
<dbReference type="NCBIfam" id="NF008109">
    <property type="entry name" value="PRK10856.1"/>
    <property type="match status" value="1"/>
</dbReference>
<dbReference type="Gene3D" id="1.10.260.40">
    <property type="entry name" value="lambda repressor-like DNA-binding domains"/>
    <property type="match status" value="1"/>
</dbReference>
<dbReference type="Proteomes" id="UP000256294">
    <property type="component" value="Unassembled WGS sequence"/>
</dbReference>
<dbReference type="Pfam" id="PF13413">
    <property type="entry name" value="HTH_25"/>
    <property type="match status" value="1"/>
</dbReference>
<organism evidence="4 5">
    <name type="scientific">Xenorhabdus cabanillasii</name>
    <dbReference type="NCBI Taxonomy" id="351673"/>
    <lineage>
        <taxon>Bacteria</taxon>
        <taxon>Pseudomonadati</taxon>
        <taxon>Pseudomonadota</taxon>
        <taxon>Gammaproteobacteria</taxon>
        <taxon>Enterobacterales</taxon>
        <taxon>Morganellaceae</taxon>
        <taxon>Xenorhabdus</taxon>
    </lineage>
</organism>
<protein>
    <submittedName>
        <fullName evidence="4">Cytoskeleton protein RodZ</fullName>
    </submittedName>
</protein>
<dbReference type="PROSITE" id="PS50943">
    <property type="entry name" value="HTH_CROC1"/>
    <property type="match status" value="1"/>
</dbReference>
<dbReference type="GO" id="GO:0003677">
    <property type="term" value="F:DNA binding"/>
    <property type="evidence" value="ECO:0007669"/>
    <property type="project" value="InterPro"/>
</dbReference>
<proteinExistence type="predicted"/>
<dbReference type="PANTHER" id="PTHR34475:SF1">
    <property type="entry name" value="CYTOSKELETON PROTEIN RODZ"/>
    <property type="match status" value="1"/>
</dbReference>
<dbReference type="RefSeq" id="WP_115826598.1">
    <property type="nucleotide sequence ID" value="NZ_QTUB01000001.1"/>
</dbReference>
<dbReference type="AlphaFoldDB" id="A0A3D9UDV2"/>
<keyword evidence="2" id="KW-0812">Transmembrane</keyword>
<dbReference type="CDD" id="cd00093">
    <property type="entry name" value="HTH_XRE"/>
    <property type="match status" value="1"/>
</dbReference>
<dbReference type="SMART" id="SM00530">
    <property type="entry name" value="HTH_XRE"/>
    <property type="match status" value="1"/>
</dbReference>